<accession>A0AB35HMK3</accession>
<dbReference type="Proteomes" id="UP001057280">
    <property type="component" value="Unassembled WGS sequence"/>
</dbReference>
<comment type="caution">
    <text evidence="1">The sequence shown here is derived from an EMBL/GenBank/DDBJ whole genome shotgun (WGS) entry which is preliminary data.</text>
</comment>
<sequence length="56" mass="6677">MDYQEKITSHINDTQQLAKEHDHKIIEESFAEFETNHTVSEEGMRKEFGKYGWGYI</sequence>
<dbReference type="EMBL" id="JACACB010000005">
    <property type="protein sequence ID" value="MCO8297457.1"/>
    <property type="molecule type" value="Genomic_DNA"/>
</dbReference>
<reference evidence="1" key="2">
    <citation type="journal article" date="2021" name="BMC Microbiol.">
        <title>The diversity among the species Tetragenococcus halophilus including new isolates from a lupine seed fermentation.</title>
        <authorList>
            <person name="Link T."/>
            <person name="Vogel R.F."/>
            <person name="Ehrmann M.A."/>
        </authorList>
    </citation>
    <scope>NUCLEOTIDE SEQUENCE</scope>
    <source>
        <strain evidence="1">TMW 2.2257</strain>
    </source>
</reference>
<name>A0AB35HMK3_TETHA</name>
<evidence type="ECO:0000313" key="2">
    <source>
        <dbReference type="Proteomes" id="UP001057280"/>
    </source>
</evidence>
<proteinExistence type="predicted"/>
<dbReference type="RefSeq" id="WP_253210033.1">
    <property type="nucleotide sequence ID" value="NZ_JACACB010000005.1"/>
</dbReference>
<reference evidence="1" key="1">
    <citation type="submission" date="2020-06" db="EMBL/GenBank/DDBJ databases">
        <authorList>
            <person name="Link T."/>
            <person name="Ehrmann M."/>
        </authorList>
    </citation>
    <scope>NUCLEOTIDE SEQUENCE</scope>
    <source>
        <strain evidence="1">TMW 2.2257</strain>
    </source>
</reference>
<dbReference type="AlphaFoldDB" id="A0AB35HMK3"/>
<protein>
    <submittedName>
        <fullName evidence="1">Uncharacterized protein</fullName>
    </submittedName>
</protein>
<evidence type="ECO:0000313" key="1">
    <source>
        <dbReference type="EMBL" id="MCO8297457.1"/>
    </source>
</evidence>
<gene>
    <name evidence="1" type="ORF">HXW75_03090</name>
</gene>
<organism evidence="1 2">
    <name type="scientific">Tetragenococcus halophilus</name>
    <name type="common">Pediococcus halophilus</name>
    <dbReference type="NCBI Taxonomy" id="51669"/>
    <lineage>
        <taxon>Bacteria</taxon>
        <taxon>Bacillati</taxon>
        <taxon>Bacillota</taxon>
        <taxon>Bacilli</taxon>
        <taxon>Lactobacillales</taxon>
        <taxon>Enterococcaceae</taxon>
        <taxon>Tetragenococcus</taxon>
    </lineage>
</organism>